<dbReference type="AlphaFoldDB" id="A0A6A6S3Z7"/>
<gene>
    <name evidence="1" type="ORF">P280DRAFT_467960</name>
</gene>
<evidence type="ECO:0000313" key="1">
    <source>
        <dbReference type="EMBL" id="KAF2642636.1"/>
    </source>
</evidence>
<dbReference type="EMBL" id="MU006781">
    <property type="protein sequence ID" value="KAF2642636.1"/>
    <property type="molecule type" value="Genomic_DNA"/>
</dbReference>
<reference evidence="1" key="1">
    <citation type="journal article" date="2020" name="Stud. Mycol.">
        <title>101 Dothideomycetes genomes: a test case for predicting lifestyles and emergence of pathogens.</title>
        <authorList>
            <person name="Haridas S."/>
            <person name="Albert R."/>
            <person name="Binder M."/>
            <person name="Bloem J."/>
            <person name="Labutti K."/>
            <person name="Salamov A."/>
            <person name="Andreopoulos B."/>
            <person name="Baker S."/>
            <person name="Barry K."/>
            <person name="Bills G."/>
            <person name="Bluhm B."/>
            <person name="Cannon C."/>
            <person name="Castanera R."/>
            <person name="Culley D."/>
            <person name="Daum C."/>
            <person name="Ezra D."/>
            <person name="Gonzalez J."/>
            <person name="Henrissat B."/>
            <person name="Kuo A."/>
            <person name="Liang C."/>
            <person name="Lipzen A."/>
            <person name="Lutzoni F."/>
            <person name="Magnuson J."/>
            <person name="Mondo S."/>
            <person name="Nolan M."/>
            <person name="Ohm R."/>
            <person name="Pangilinan J."/>
            <person name="Park H.-J."/>
            <person name="Ramirez L."/>
            <person name="Alfaro M."/>
            <person name="Sun H."/>
            <person name="Tritt A."/>
            <person name="Yoshinaga Y."/>
            <person name="Zwiers L.-H."/>
            <person name="Turgeon B."/>
            <person name="Goodwin S."/>
            <person name="Spatafora J."/>
            <person name="Crous P."/>
            <person name="Grigoriev I."/>
        </authorList>
    </citation>
    <scope>NUCLEOTIDE SEQUENCE</scope>
    <source>
        <strain evidence="1">CBS 473.64</strain>
    </source>
</reference>
<protein>
    <submittedName>
        <fullName evidence="1">Uncharacterized protein</fullName>
    </submittedName>
</protein>
<dbReference type="Proteomes" id="UP000799753">
    <property type="component" value="Unassembled WGS sequence"/>
</dbReference>
<dbReference type="OrthoDB" id="4252443at2759"/>
<sequence>MAGVVDFQPPLPGLFSSVTSIGLSGISSYAVIHTIFSSITPSNLKHLRLNNLQTFSERHSAREEEEASFLSHRRDRHGAVQGYLAELTGRCTSLRSFHYLSTAEFFDDSHNQLPHASEHWHLLVTDENTRYGELAAFISSVKPTLRELLFEHGPDMHYFDTTASSRSYHASFTDHKLHIPLPMDAFFDNHVLPVLTAGPWPRLQSMTVRGIGHWKSINAWSADASPEQIAWLHAKTAGFREKVLDLRGAVGEGCSVVVEDEASRPFYRFEADKATNGRGVNMGASLEMLGL</sequence>
<accession>A0A6A6S3Z7</accession>
<name>A0A6A6S3Z7_9PLEO</name>
<evidence type="ECO:0000313" key="2">
    <source>
        <dbReference type="Proteomes" id="UP000799753"/>
    </source>
</evidence>
<organism evidence="1 2">
    <name type="scientific">Massarina eburnea CBS 473.64</name>
    <dbReference type="NCBI Taxonomy" id="1395130"/>
    <lineage>
        <taxon>Eukaryota</taxon>
        <taxon>Fungi</taxon>
        <taxon>Dikarya</taxon>
        <taxon>Ascomycota</taxon>
        <taxon>Pezizomycotina</taxon>
        <taxon>Dothideomycetes</taxon>
        <taxon>Pleosporomycetidae</taxon>
        <taxon>Pleosporales</taxon>
        <taxon>Massarineae</taxon>
        <taxon>Massarinaceae</taxon>
        <taxon>Massarina</taxon>
    </lineage>
</organism>
<proteinExistence type="predicted"/>
<keyword evidence="2" id="KW-1185">Reference proteome</keyword>